<dbReference type="InterPro" id="IPR052222">
    <property type="entry name" value="DESIGUAL"/>
</dbReference>
<feature type="transmembrane region" description="Helical" evidence="7">
    <location>
        <begin position="54"/>
        <end position="79"/>
    </location>
</feature>
<evidence type="ECO:0008006" key="10">
    <source>
        <dbReference type="Google" id="ProtNLM"/>
    </source>
</evidence>
<feature type="transmembrane region" description="Helical" evidence="7">
    <location>
        <begin position="12"/>
        <end position="34"/>
    </location>
</feature>
<evidence type="ECO:0000256" key="4">
    <source>
        <dbReference type="ARBA" id="ARBA00022989"/>
    </source>
</evidence>
<feature type="transmembrane region" description="Helical" evidence="7">
    <location>
        <begin position="100"/>
        <end position="122"/>
    </location>
</feature>
<evidence type="ECO:0000256" key="2">
    <source>
        <dbReference type="ARBA" id="ARBA00022692"/>
    </source>
</evidence>
<dbReference type="EMBL" id="JAYMYS010000002">
    <property type="protein sequence ID" value="KAK7407001.1"/>
    <property type="molecule type" value="Genomic_DNA"/>
</dbReference>
<dbReference type="GO" id="GO:0012505">
    <property type="term" value="C:endomembrane system"/>
    <property type="evidence" value="ECO:0007669"/>
    <property type="project" value="UniProtKB-SubCell"/>
</dbReference>
<evidence type="ECO:0000256" key="6">
    <source>
        <dbReference type="ARBA" id="ARBA00029467"/>
    </source>
</evidence>
<sequence length="185" mass="19988">MESPPKCKFAFIFFIIVSLSLGLVSFTLCIVSEIKRNKKGDLRWNGNLCHLPSSPAFGFGIASLVCLVLAKSIGNCILFKNYCSGGKRNARYKILVIARILLLISWLSFGIAVILLIAATSMSRRQAYGEGWLNGECYLVKGGIYAGSATLILVTVGSLIGSALLTMKTNQAEQGHKIHAQQGDS</sequence>
<accession>A0AAN9XTY0</accession>
<keyword evidence="5 7" id="KW-0472">Membrane</keyword>
<proteinExistence type="inferred from homology"/>
<evidence type="ECO:0000313" key="8">
    <source>
        <dbReference type="EMBL" id="KAK7407001.1"/>
    </source>
</evidence>
<dbReference type="PANTHER" id="PTHR31769">
    <property type="entry name" value="OS07G0462200 PROTEIN-RELATED"/>
    <property type="match status" value="1"/>
</dbReference>
<keyword evidence="3" id="KW-0732">Signal</keyword>
<reference evidence="8 9" key="1">
    <citation type="submission" date="2024-01" db="EMBL/GenBank/DDBJ databases">
        <title>The genomes of 5 underutilized Papilionoideae crops provide insights into root nodulation and disease resistanc.</title>
        <authorList>
            <person name="Jiang F."/>
        </authorList>
    </citation>
    <scope>NUCLEOTIDE SEQUENCE [LARGE SCALE GENOMIC DNA]</scope>
    <source>
        <strain evidence="8">DUOXIRENSHENG_FW03</strain>
        <tissue evidence="8">Leaves</tissue>
    </source>
</reference>
<dbReference type="Proteomes" id="UP001386955">
    <property type="component" value="Unassembled WGS sequence"/>
</dbReference>
<evidence type="ECO:0000256" key="1">
    <source>
        <dbReference type="ARBA" id="ARBA00004127"/>
    </source>
</evidence>
<evidence type="ECO:0000256" key="7">
    <source>
        <dbReference type="SAM" id="Phobius"/>
    </source>
</evidence>
<evidence type="ECO:0000313" key="9">
    <source>
        <dbReference type="Proteomes" id="UP001386955"/>
    </source>
</evidence>
<keyword evidence="9" id="KW-1185">Reference proteome</keyword>
<feature type="transmembrane region" description="Helical" evidence="7">
    <location>
        <begin position="142"/>
        <end position="167"/>
    </location>
</feature>
<protein>
    <recommendedName>
        <fullName evidence="10">Transmembrane protein</fullName>
    </recommendedName>
</protein>
<keyword evidence="4 7" id="KW-1133">Transmembrane helix</keyword>
<comment type="similarity">
    <text evidence="6">Belongs to the DESIGUAL family.</text>
</comment>
<keyword evidence="2 7" id="KW-0812">Transmembrane</keyword>
<organism evidence="8 9">
    <name type="scientific">Psophocarpus tetragonolobus</name>
    <name type="common">Winged bean</name>
    <name type="synonym">Dolichos tetragonolobus</name>
    <dbReference type="NCBI Taxonomy" id="3891"/>
    <lineage>
        <taxon>Eukaryota</taxon>
        <taxon>Viridiplantae</taxon>
        <taxon>Streptophyta</taxon>
        <taxon>Embryophyta</taxon>
        <taxon>Tracheophyta</taxon>
        <taxon>Spermatophyta</taxon>
        <taxon>Magnoliopsida</taxon>
        <taxon>eudicotyledons</taxon>
        <taxon>Gunneridae</taxon>
        <taxon>Pentapetalae</taxon>
        <taxon>rosids</taxon>
        <taxon>fabids</taxon>
        <taxon>Fabales</taxon>
        <taxon>Fabaceae</taxon>
        <taxon>Papilionoideae</taxon>
        <taxon>50 kb inversion clade</taxon>
        <taxon>NPAAA clade</taxon>
        <taxon>indigoferoid/millettioid clade</taxon>
        <taxon>Phaseoleae</taxon>
        <taxon>Psophocarpus</taxon>
    </lineage>
</organism>
<evidence type="ECO:0000256" key="3">
    <source>
        <dbReference type="ARBA" id="ARBA00022729"/>
    </source>
</evidence>
<name>A0AAN9XTY0_PSOTE</name>
<dbReference type="AlphaFoldDB" id="A0AAN9XTY0"/>
<dbReference type="Pfam" id="PF06749">
    <property type="entry name" value="DUF1218"/>
    <property type="match status" value="1"/>
</dbReference>
<comment type="caution">
    <text evidence="8">The sequence shown here is derived from an EMBL/GenBank/DDBJ whole genome shotgun (WGS) entry which is preliminary data.</text>
</comment>
<dbReference type="InterPro" id="IPR009606">
    <property type="entry name" value="DEAL/Modifying_wall_lignin1/2"/>
</dbReference>
<evidence type="ECO:0000256" key="5">
    <source>
        <dbReference type="ARBA" id="ARBA00023136"/>
    </source>
</evidence>
<gene>
    <name evidence="8" type="ORF">VNO78_08639</name>
</gene>
<comment type="subcellular location">
    <subcellularLocation>
        <location evidence="1">Endomembrane system</location>
        <topology evidence="1">Multi-pass membrane protein</topology>
    </subcellularLocation>
</comment>